<keyword evidence="6" id="KW-1185">Reference proteome</keyword>
<name>I4YQI3_9HYPH</name>
<dbReference type="Pfam" id="PF12833">
    <property type="entry name" value="HTH_18"/>
    <property type="match status" value="1"/>
</dbReference>
<sequence>MLDDPRIARAVRLIELTPAREMTLTDVAAHVGLTPFHFQRYFQAFMGESPSAYLRRTRLDRAAMNLQMSDEPITRIAFNAGYASHEAFIRAFQRQFSIAPSQYRALAQQARPQPSQAHLARLPQVSVGTRPSLRLLALRFHGPYAQVEDHWRRFAAYLEQIGYPLDQAEAVGVILDTPLITPGEMIRYDCAVIDRGIDVSESALQELEFQAGRYVSYRHEGPYAEIFHAFETVSLAWLQTSGEMFLPDGNGGYEFYHQPPWKHAGGAQALSIVLPLAG</sequence>
<dbReference type="OrthoDB" id="9816011at2"/>
<accession>I4YQI3</accession>
<dbReference type="eggNOG" id="COG4977">
    <property type="taxonomic scope" value="Bacteria"/>
</dbReference>
<protein>
    <submittedName>
        <fullName evidence="5">Transcriptional regulator containing an amidase domain and an AraC-type DNA-binding HTH domain</fullName>
    </submittedName>
</protein>
<dbReference type="InterPro" id="IPR009057">
    <property type="entry name" value="Homeodomain-like_sf"/>
</dbReference>
<dbReference type="AlphaFoldDB" id="I4YQI3"/>
<evidence type="ECO:0000256" key="2">
    <source>
        <dbReference type="ARBA" id="ARBA00023125"/>
    </source>
</evidence>
<dbReference type="InterPro" id="IPR010499">
    <property type="entry name" value="AraC_E-bd"/>
</dbReference>
<gene>
    <name evidence="5" type="ORF">MicloDRAFT_00027740</name>
</gene>
<dbReference type="SUPFAM" id="SSF46689">
    <property type="entry name" value="Homeodomain-like"/>
    <property type="match status" value="2"/>
</dbReference>
<keyword evidence="2 5" id="KW-0238">DNA-binding</keyword>
<dbReference type="InterPro" id="IPR018062">
    <property type="entry name" value="HTH_AraC-typ_CS"/>
</dbReference>
<organism evidence="5 6">
    <name type="scientific">Microvirga lotononidis</name>
    <dbReference type="NCBI Taxonomy" id="864069"/>
    <lineage>
        <taxon>Bacteria</taxon>
        <taxon>Pseudomonadati</taxon>
        <taxon>Pseudomonadota</taxon>
        <taxon>Alphaproteobacteria</taxon>
        <taxon>Hyphomicrobiales</taxon>
        <taxon>Methylobacteriaceae</taxon>
        <taxon>Microvirga</taxon>
    </lineage>
</organism>
<dbReference type="InterPro" id="IPR020449">
    <property type="entry name" value="Tscrpt_reg_AraC-type_HTH"/>
</dbReference>
<keyword evidence="1" id="KW-0805">Transcription regulation</keyword>
<dbReference type="STRING" id="864069.MicloDRAFT_00027740"/>
<dbReference type="HOGENOM" id="CLU_000445_81_1_5"/>
<evidence type="ECO:0000313" key="6">
    <source>
        <dbReference type="Proteomes" id="UP000003947"/>
    </source>
</evidence>
<dbReference type="Gene3D" id="3.20.80.10">
    <property type="entry name" value="Regulatory factor, effector binding domain"/>
    <property type="match status" value="1"/>
</dbReference>
<evidence type="ECO:0000313" key="5">
    <source>
        <dbReference type="EMBL" id="EIM26225.1"/>
    </source>
</evidence>
<dbReference type="GO" id="GO:0043565">
    <property type="term" value="F:sequence-specific DNA binding"/>
    <property type="evidence" value="ECO:0007669"/>
    <property type="project" value="InterPro"/>
</dbReference>
<dbReference type="PRINTS" id="PR00032">
    <property type="entry name" value="HTHARAC"/>
</dbReference>
<dbReference type="SMART" id="SM00342">
    <property type="entry name" value="HTH_ARAC"/>
    <property type="match status" value="1"/>
</dbReference>
<dbReference type="SMART" id="SM00871">
    <property type="entry name" value="AraC_E_bind"/>
    <property type="match status" value="1"/>
</dbReference>
<dbReference type="PANTHER" id="PTHR40055">
    <property type="entry name" value="TRANSCRIPTIONAL REGULATOR YGIV-RELATED"/>
    <property type="match status" value="1"/>
</dbReference>
<dbReference type="Gene3D" id="1.10.10.60">
    <property type="entry name" value="Homeodomain-like"/>
    <property type="match status" value="2"/>
</dbReference>
<dbReference type="PROSITE" id="PS01124">
    <property type="entry name" value="HTH_ARAC_FAMILY_2"/>
    <property type="match status" value="1"/>
</dbReference>
<reference evidence="5 6" key="1">
    <citation type="submission" date="2012-02" db="EMBL/GenBank/DDBJ databases">
        <title>Improved High-Quality Draft sequence of Microvirga sp. WSM3557.</title>
        <authorList>
            <consortium name="US DOE Joint Genome Institute"/>
            <person name="Lucas S."/>
            <person name="Han J."/>
            <person name="Lapidus A."/>
            <person name="Cheng J.-F."/>
            <person name="Goodwin L."/>
            <person name="Pitluck S."/>
            <person name="Peters L."/>
            <person name="Zhang X."/>
            <person name="Detter J.C."/>
            <person name="Han C."/>
            <person name="Tapia R."/>
            <person name="Land M."/>
            <person name="Hauser L."/>
            <person name="Kyrpides N."/>
            <person name="Ivanova N."/>
            <person name="Pagani I."/>
            <person name="Brau L."/>
            <person name="Yates R."/>
            <person name="O'Hara G."/>
            <person name="Rui T."/>
            <person name="Howieson J."/>
            <person name="Reeve W."/>
            <person name="Woyke T."/>
        </authorList>
    </citation>
    <scope>NUCLEOTIDE SEQUENCE [LARGE SCALE GENOMIC DNA]</scope>
    <source>
        <strain evidence="5 6">WSM3557</strain>
    </source>
</reference>
<dbReference type="PANTHER" id="PTHR40055:SF1">
    <property type="entry name" value="TRANSCRIPTIONAL REGULATOR YGIV-RELATED"/>
    <property type="match status" value="1"/>
</dbReference>
<dbReference type="eggNOG" id="COG3449">
    <property type="taxonomic scope" value="Bacteria"/>
</dbReference>
<dbReference type="SUPFAM" id="SSF55136">
    <property type="entry name" value="Probable bacterial effector-binding domain"/>
    <property type="match status" value="1"/>
</dbReference>
<proteinExistence type="predicted"/>
<dbReference type="InterPro" id="IPR011256">
    <property type="entry name" value="Reg_factor_effector_dom_sf"/>
</dbReference>
<dbReference type="GO" id="GO:0003700">
    <property type="term" value="F:DNA-binding transcription factor activity"/>
    <property type="evidence" value="ECO:0007669"/>
    <property type="project" value="InterPro"/>
</dbReference>
<feature type="domain" description="HTH araC/xylS-type" evidence="4">
    <location>
        <begin position="8"/>
        <end position="106"/>
    </location>
</feature>
<dbReference type="InterPro" id="IPR050908">
    <property type="entry name" value="SmbC-like"/>
</dbReference>
<evidence type="ECO:0000256" key="1">
    <source>
        <dbReference type="ARBA" id="ARBA00023015"/>
    </source>
</evidence>
<dbReference type="PATRIC" id="fig|864069.3.peg.3000"/>
<evidence type="ECO:0000259" key="4">
    <source>
        <dbReference type="PROSITE" id="PS01124"/>
    </source>
</evidence>
<dbReference type="EMBL" id="JH660645">
    <property type="protein sequence ID" value="EIM26225.1"/>
    <property type="molecule type" value="Genomic_DNA"/>
</dbReference>
<keyword evidence="3" id="KW-0804">Transcription</keyword>
<evidence type="ECO:0000256" key="3">
    <source>
        <dbReference type="ARBA" id="ARBA00023163"/>
    </source>
</evidence>
<dbReference type="Proteomes" id="UP000003947">
    <property type="component" value="Unassembled WGS sequence"/>
</dbReference>
<dbReference type="InterPro" id="IPR018060">
    <property type="entry name" value="HTH_AraC"/>
</dbReference>
<dbReference type="Pfam" id="PF06445">
    <property type="entry name" value="GyrI-like"/>
    <property type="match status" value="1"/>
</dbReference>
<dbReference type="InterPro" id="IPR029442">
    <property type="entry name" value="GyrI-like"/>
</dbReference>
<dbReference type="PROSITE" id="PS00041">
    <property type="entry name" value="HTH_ARAC_FAMILY_1"/>
    <property type="match status" value="1"/>
</dbReference>